<evidence type="ECO:0000313" key="4">
    <source>
        <dbReference type="Proteomes" id="UP001595379"/>
    </source>
</evidence>
<dbReference type="SUPFAM" id="SSF53335">
    <property type="entry name" value="S-adenosyl-L-methionine-dependent methyltransferases"/>
    <property type="match status" value="1"/>
</dbReference>
<dbReference type="GO" id="GO:0008168">
    <property type="term" value="F:methyltransferase activity"/>
    <property type="evidence" value="ECO:0007669"/>
    <property type="project" value="UniProtKB-KW"/>
</dbReference>
<dbReference type="EC" id="2.1.1.-" evidence="3"/>
<dbReference type="EMBL" id="JBHRSV010000005">
    <property type="protein sequence ID" value="MFC2925642.1"/>
    <property type="molecule type" value="Genomic_DNA"/>
</dbReference>
<dbReference type="RefSeq" id="WP_343165393.1">
    <property type="nucleotide sequence ID" value="NZ_JBHRSV010000005.1"/>
</dbReference>
<evidence type="ECO:0000259" key="2">
    <source>
        <dbReference type="Pfam" id="PF13649"/>
    </source>
</evidence>
<name>A0ABV6ZW67_9PROT</name>
<dbReference type="Gene3D" id="3.40.50.150">
    <property type="entry name" value="Vaccinia Virus protein VP39"/>
    <property type="match status" value="1"/>
</dbReference>
<dbReference type="CDD" id="cd02440">
    <property type="entry name" value="AdoMet_MTases"/>
    <property type="match status" value="1"/>
</dbReference>
<keyword evidence="4" id="KW-1185">Reference proteome</keyword>
<dbReference type="GO" id="GO:0032259">
    <property type="term" value="P:methylation"/>
    <property type="evidence" value="ECO:0007669"/>
    <property type="project" value="UniProtKB-KW"/>
</dbReference>
<comment type="caution">
    <text evidence="3">The sequence shown here is derived from an EMBL/GenBank/DDBJ whole genome shotgun (WGS) entry which is preliminary data.</text>
</comment>
<feature type="domain" description="Methyltransferase" evidence="2">
    <location>
        <begin position="49"/>
        <end position="146"/>
    </location>
</feature>
<sequence length="221" mass="23803">MTAAPAYTPPLGIEWLTPLYDRVIALMTREGRWRASLIEQIAPRPGLNILDLGCGTGSLAKALWEACPDLRIIGIDPDTHAVSIAREKTRTAGSAIVILEGFPGSVHLPRGWRPDAVVISLVLHQVPLAGKRDLLAYARSVLPPGGVMHVADYSEQRGVMRAAFRLTVQVLDGVEDTQPNADGALPMLIREAGFELAELDRLITPTGSLSLFSATPGSQQR</sequence>
<proteinExistence type="predicted"/>
<evidence type="ECO:0000256" key="1">
    <source>
        <dbReference type="ARBA" id="ARBA00022679"/>
    </source>
</evidence>
<protein>
    <submittedName>
        <fullName evidence="3">Class I SAM-dependent methyltransferase</fullName>
        <ecNumber evidence="3">2.1.1.-</ecNumber>
    </submittedName>
</protein>
<organism evidence="3 4">
    <name type="scientific">Hyphobacterium vulgare</name>
    <dbReference type="NCBI Taxonomy" id="1736751"/>
    <lineage>
        <taxon>Bacteria</taxon>
        <taxon>Pseudomonadati</taxon>
        <taxon>Pseudomonadota</taxon>
        <taxon>Alphaproteobacteria</taxon>
        <taxon>Maricaulales</taxon>
        <taxon>Maricaulaceae</taxon>
        <taxon>Hyphobacterium</taxon>
    </lineage>
</organism>
<gene>
    <name evidence="3" type="ORF">ACFOOR_05955</name>
</gene>
<dbReference type="InterPro" id="IPR041698">
    <property type="entry name" value="Methyltransf_25"/>
</dbReference>
<keyword evidence="1 3" id="KW-0808">Transferase</keyword>
<accession>A0ABV6ZW67</accession>
<reference evidence="4" key="1">
    <citation type="journal article" date="2019" name="Int. J. Syst. Evol. Microbiol.">
        <title>The Global Catalogue of Microorganisms (GCM) 10K type strain sequencing project: providing services to taxonomists for standard genome sequencing and annotation.</title>
        <authorList>
            <consortium name="The Broad Institute Genomics Platform"/>
            <consortium name="The Broad Institute Genome Sequencing Center for Infectious Disease"/>
            <person name="Wu L."/>
            <person name="Ma J."/>
        </authorList>
    </citation>
    <scope>NUCLEOTIDE SEQUENCE [LARGE SCALE GENOMIC DNA]</scope>
    <source>
        <strain evidence="4">KCTC 52487</strain>
    </source>
</reference>
<evidence type="ECO:0000313" key="3">
    <source>
        <dbReference type="EMBL" id="MFC2925642.1"/>
    </source>
</evidence>
<dbReference type="InterPro" id="IPR029063">
    <property type="entry name" value="SAM-dependent_MTases_sf"/>
</dbReference>
<dbReference type="PANTHER" id="PTHR43861">
    <property type="entry name" value="TRANS-ACONITATE 2-METHYLTRANSFERASE-RELATED"/>
    <property type="match status" value="1"/>
</dbReference>
<keyword evidence="3" id="KW-0489">Methyltransferase</keyword>
<dbReference type="Pfam" id="PF13649">
    <property type="entry name" value="Methyltransf_25"/>
    <property type="match status" value="1"/>
</dbReference>
<dbReference type="Proteomes" id="UP001595379">
    <property type="component" value="Unassembled WGS sequence"/>
</dbReference>